<dbReference type="InterPro" id="IPR046540">
    <property type="entry name" value="DMFA2_C"/>
</dbReference>
<proteinExistence type="predicted"/>
<dbReference type="EMBL" id="AP012557">
    <property type="protein sequence ID" value="BAN09740.1"/>
    <property type="molecule type" value="Genomic_DNA"/>
</dbReference>
<name>M5AMK0_RHILI</name>
<feature type="domain" description="N,N-dimethylformamidase beta subunit-like C-terminal" evidence="1">
    <location>
        <begin position="267"/>
        <end position="699"/>
    </location>
</feature>
<dbReference type="AlphaFoldDB" id="M5AMK0"/>
<dbReference type="RefSeq" id="WP_019863397.1">
    <property type="nucleotide sequence ID" value="NZ_LZTH01000019.1"/>
</dbReference>
<organism evidence="2">
    <name type="scientific">Rhizobium loti</name>
    <name type="common">Mesorhizobium loti</name>
    <dbReference type="NCBI Taxonomy" id="381"/>
    <lineage>
        <taxon>Bacteria</taxon>
        <taxon>Pseudomonadati</taxon>
        <taxon>Pseudomonadota</taxon>
        <taxon>Alphaproteobacteria</taxon>
        <taxon>Hyphomicrobiales</taxon>
        <taxon>Phyllobacteriaceae</taxon>
        <taxon>Mesorhizobium</taxon>
    </lineage>
</organism>
<reference evidence="2" key="2">
    <citation type="journal article" date="2013" name="Microbes Environ.">
        <title>Commonalities and Differences among Symbiosis Islands of Three Mesorhizobium loti Strains.</title>
        <authorList>
            <person name="Kasai-Maita H."/>
            <person name="Hirakawa H."/>
            <person name="Nakamura Y."/>
            <person name="Kaneko T."/>
            <person name="Miki K."/>
            <person name="Maruya J."/>
            <person name="Okazaki S."/>
            <person name="Tabata S."/>
            <person name="Saeki K."/>
            <person name="Sato S."/>
        </authorList>
    </citation>
    <scope>NUCLEOTIDE SEQUENCE</scope>
    <source>
        <strain evidence="2">NZP2037</strain>
    </source>
</reference>
<accession>M5AMK0</accession>
<evidence type="ECO:0000313" key="2">
    <source>
        <dbReference type="EMBL" id="BAN09740.1"/>
    </source>
</evidence>
<reference evidence="2" key="1">
    <citation type="submission" date="2012-10" db="EMBL/GenBank/DDBJ databases">
        <authorList>
            <person name="Maita H."/>
            <person name="Sato S."/>
        </authorList>
    </citation>
    <scope>NUCLEOTIDE SEQUENCE</scope>
    <source>
        <strain evidence="2">NZP2037</strain>
    </source>
</reference>
<sequence length="716" mass="78684">MLIGYTNRLSARAGEDIEVKVSSSFSSDYAADLVRIFSADPNPEGPGIDVRPVSSAFEGSYRSVAKVSRPGSYGIVPLGSIDIDAGATFSIRFQPRLLRTTPQVLFSFIDPSEGMASILLRKNGLELEAFGEKSAVSFSFENGRWYELRLAILRDGMHLAGYSVETGSRSFEVRSRGRKGAGGFSKLVLAAKPQAGDPLAFTSFFNGRLEAPMLLRGAQLVERLVDSDVPEGDILAFWDFGIDIPTSHIRDKGPLRLDGLLHNLPARAVRGSRWSGQEMCWRHALDEYAAIHFHEDDLYDCGWETDFCFDIPRDLPSGVYGIRLRCENAEDIIPFFVRPAQDAPKAQVAVLFSTFTYLAYANHPRGNFDATYIERRHAWGAYPHHPEEHPEFGRSLYDLHPDGGGIQFSSMLRPQLTMRPGYFAYPDARGSGLRIFPADMHLMAWCAAKDVSVDVVTDHDLDAEGSKALEGYQLLLTVTHPEYHTARTLDAIGDFVAGGGNLGYLGGNGFYWRIATSEVFRAAIEIRRGETGARAWEAESGENFHAFDGQYGGLWLKNDRPPQRLVGVGMSAHGPFTGSYYRRTEASYDPSFAWLFDGIDDEILGNFGLSGGGAAGFEVDIVDPALGTPAGAVVLAASEKFVGDYNIVPEKVNWGAEVNMPAWQASEIRADLCFVPKPQGNFVFSAGSILFCGSLPINNFNNNISKLLENVVQRCL</sequence>
<protein>
    <submittedName>
        <fullName evidence="2">Probable N,N-dimethylformamidase large subunit</fullName>
    </submittedName>
</protein>
<dbReference type="OrthoDB" id="505641at2"/>
<dbReference type="Pfam" id="PF20254">
    <property type="entry name" value="DMFA2_C"/>
    <property type="match status" value="1"/>
</dbReference>
<evidence type="ECO:0000259" key="1">
    <source>
        <dbReference type="Pfam" id="PF20254"/>
    </source>
</evidence>